<comment type="similarity">
    <text evidence="1">Belongs to the AB hydrolase superfamily. AB hydrolase 4 family.</text>
</comment>
<evidence type="ECO:0000256" key="2">
    <source>
        <dbReference type="ARBA" id="ARBA00022487"/>
    </source>
</evidence>
<dbReference type="GO" id="GO:0016787">
    <property type="term" value="F:hydrolase activity"/>
    <property type="evidence" value="ECO:0007669"/>
    <property type="project" value="UniProtKB-KW"/>
</dbReference>
<evidence type="ECO:0000256" key="3">
    <source>
        <dbReference type="ARBA" id="ARBA00022801"/>
    </source>
</evidence>
<organism evidence="5 6">
    <name type="scientific">Psychrobacter namhaensis</name>
    <dbReference type="NCBI Taxonomy" id="292734"/>
    <lineage>
        <taxon>Bacteria</taxon>
        <taxon>Pseudomonadati</taxon>
        <taxon>Pseudomonadota</taxon>
        <taxon>Gammaproteobacteria</taxon>
        <taxon>Moraxellales</taxon>
        <taxon>Moraxellaceae</taxon>
        <taxon>Psychrobacter</taxon>
    </lineage>
</organism>
<dbReference type="PIRSF" id="PIRSF005211">
    <property type="entry name" value="Ab_hydro_YheT"/>
    <property type="match status" value="1"/>
</dbReference>
<dbReference type="EMBL" id="JBJDPD010000009">
    <property type="protein sequence ID" value="MFK4001067.1"/>
    <property type="molecule type" value="Genomic_DNA"/>
</dbReference>
<evidence type="ECO:0000313" key="6">
    <source>
        <dbReference type="Proteomes" id="UP001620234"/>
    </source>
</evidence>
<dbReference type="Gene3D" id="3.40.50.1820">
    <property type="entry name" value="alpha/beta hydrolase"/>
    <property type="match status" value="1"/>
</dbReference>
<protein>
    <submittedName>
        <fullName evidence="5">YheT family hydrolase</fullName>
    </submittedName>
</protein>
<dbReference type="PANTHER" id="PTHR10794:SF94">
    <property type="entry name" value="ESTERASE YHET-RELATED"/>
    <property type="match status" value="1"/>
</dbReference>
<dbReference type="Pfam" id="PF00561">
    <property type="entry name" value="Abhydrolase_1"/>
    <property type="match status" value="1"/>
</dbReference>
<reference evidence="5 6" key="1">
    <citation type="submission" date="2024-11" db="EMBL/GenBank/DDBJ databases">
        <title>The Natural Products Discovery Center: Release of the First 8490 Sequenced Strains for Exploring Actinobacteria Biosynthetic Diversity.</title>
        <authorList>
            <person name="Kalkreuter E."/>
            <person name="Kautsar S.A."/>
            <person name="Yang D."/>
            <person name="Bader C.D."/>
            <person name="Teijaro C.N."/>
            <person name="Fluegel L."/>
            <person name="Davis C.M."/>
            <person name="Simpson J.R."/>
            <person name="Lauterbach L."/>
            <person name="Steele A.D."/>
            <person name="Gui C."/>
            <person name="Meng S."/>
            <person name="Li G."/>
            <person name="Viehrig K."/>
            <person name="Ye F."/>
            <person name="Su P."/>
            <person name="Kiefer A.F."/>
            <person name="Nichols A."/>
            <person name="Cepeda A.J."/>
            <person name="Yan W."/>
            <person name="Fan B."/>
            <person name="Jiang Y."/>
            <person name="Adhikari A."/>
            <person name="Zheng C.-J."/>
            <person name="Schuster L."/>
            <person name="Cowan T.M."/>
            <person name="Smanski M.J."/>
            <person name="Chevrette M.G."/>
            <person name="De Carvalho L.P.S."/>
            <person name="Shen B."/>
        </authorList>
    </citation>
    <scope>NUCLEOTIDE SEQUENCE [LARGE SCALE GENOMIC DNA]</scope>
    <source>
        <strain evidence="5 6">NPDC077433</strain>
    </source>
</reference>
<sequence>MSTSKPTNAFSPAPFKPPFWLKNAHLQTILPRFIAAKAPEYRRELLKDSLDESEIAYDFYDTNEKLADQGKYQKPLVVLFHGMEGSSDSHYARTLAHAVQRNDWHFVVVHFRSCGGVPVKGQVFYQAGDTSELEHALQYLNQQYQTVYSIGVSLGGNALAKYMSEYGEGALCQAAVVASAPVDLISSSQAMERFLGRRIYTPYLLNPIVSKAIKNNLTEDEIKAIKATNRISEFDDIFTAPRHGFRSKNDYYYQASALPHLIHIAKPTLIISAKDDPFLGATATRGDVSDNVTLIDTDHGGHIGFINYRNRKFDLGWLPSTAMRFFVEATKTDDDSAASA</sequence>
<accession>A0ABW8L827</accession>
<comment type="caution">
    <text evidence="5">The sequence shown here is derived from an EMBL/GenBank/DDBJ whole genome shotgun (WGS) entry which is preliminary data.</text>
</comment>
<dbReference type="InterPro" id="IPR012020">
    <property type="entry name" value="ABHD4"/>
</dbReference>
<evidence type="ECO:0000313" key="5">
    <source>
        <dbReference type="EMBL" id="MFK4001067.1"/>
    </source>
</evidence>
<dbReference type="Proteomes" id="UP001620234">
    <property type="component" value="Unassembled WGS sequence"/>
</dbReference>
<dbReference type="InterPro" id="IPR000952">
    <property type="entry name" value="AB_hydrolase_4_CS"/>
</dbReference>
<dbReference type="RefSeq" id="WP_230710433.1">
    <property type="nucleotide sequence ID" value="NZ_JBJDPD010000009.1"/>
</dbReference>
<dbReference type="InterPro" id="IPR029058">
    <property type="entry name" value="AB_hydrolase_fold"/>
</dbReference>
<dbReference type="PANTHER" id="PTHR10794">
    <property type="entry name" value="ABHYDROLASE DOMAIN-CONTAINING PROTEIN"/>
    <property type="match status" value="1"/>
</dbReference>
<keyword evidence="6" id="KW-1185">Reference proteome</keyword>
<dbReference type="InterPro" id="IPR050960">
    <property type="entry name" value="AB_hydrolase_4_sf"/>
</dbReference>
<name>A0ABW8L827_9GAMM</name>
<dbReference type="SUPFAM" id="SSF53474">
    <property type="entry name" value="alpha/beta-Hydrolases"/>
    <property type="match status" value="1"/>
</dbReference>
<keyword evidence="2" id="KW-0719">Serine esterase</keyword>
<feature type="domain" description="AB hydrolase-1" evidence="4">
    <location>
        <begin position="75"/>
        <end position="306"/>
    </location>
</feature>
<evidence type="ECO:0000259" key="4">
    <source>
        <dbReference type="Pfam" id="PF00561"/>
    </source>
</evidence>
<gene>
    <name evidence="5" type="ORF">ACI2I3_06930</name>
</gene>
<dbReference type="InterPro" id="IPR000073">
    <property type="entry name" value="AB_hydrolase_1"/>
</dbReference>
<evidence type="ECO:0000256" key="1">
    <source>
        <dbReference type="ARBA" id="ARBA00010884"/>
    </source>
</evidence>
<dbReference type="PROSITE" id="PS01133">
    <property type="entry name" value="UPF0017"/>
    <property type="match status" value="1"/>
</dbReference>
<proteinExistence type="inferred from homology"/>
<keyword evidence="3 5" id="KW-0378">Hydrolase</keyword>